<sequence length="774" mass="84390">MASLVPGVLLKLMQHMNTDVKVAGEHRSSLLQVVSIVPALAGGELFPNQGFYLKVSDSLHATYVSLPDEHDDLILSDKIQLGQFVFVDRLEAASPVPILHGVRPIPGRHACVGTPEDIVATTHSLGFLGNAKANKNSACSGPLDLERSKSPRKVLGNHHVGEKEKKEKIRLHNEEQLDKKPALLAKSKSQTTKAVTANTVDVKKESLARLKSFNSRAIPSSPTSCYSLPTSFEKFANGVKHQANIKGVDKLTAKVGVLEIGKGVRGASPTGKRISMGNPIRNLVQGIELGAKVLRKSWEGNMEVKNKETSKSRAAKSDPKPEVRGSTPRRSTSSEKFSSKEESKLTKSSKEEHRTQTTIKKVVANGTMEEQEKTGKQRVSVGKKSSEFSNTGFPGNLVKISPSSRKVTDASVQWASLPSSIAKLGRACLASVVFILQLSIKSISGGHCQWDKVNLEVMKHRDAAQMAATEAIQEAAAAESLLQCLSVYAELNNSAKEQNQQRTIEQFLTLHGSLNSARMVADSLYKSIPDDSCLDSERIISEEELKLKSDRQKLANYWVQAALSTNLSPFSVYNREPLSSRLPASTNSQNQKNMMGSKPMLVIENSSEDTSSKSHGKNRGANSKHALQGTPRKAGDALSNGHKQLVQSPRDWVRGNGFDEVVDLIDMLQVKSRDWFLVFVERFLDSDGDTASLSNNGQIAGMLTQLKSVNDWLDEIGSSKNEGESWQIPAETIDRLRKKIYEYLLTHVESAAAALTGGSQSCPGIQTSDIKAKK</sequence>
<evidence type="ECO:0000313" key="4">
    <source>
        <dbReference type="EMBL" id="WVZ03742.1"/>
    </source>
</evidence>
<name>A0AAQ3N757_VIGMU</name>
<dbReference type="Proteomes" id="UP001374535">
    <property type="component" value="Chromosome 7"/>
</dbReference>
<evidence type="ECO:0000259" key="2">
    <source>
        <dbReference type="Pfam" id="PF06075"/>
    </source>
</evidence>
<dbReference type="Pfam" id="PF06075">
    <property type="entry name" value="DUF936"/>
    <property type="match status" value="1"/>
</dbReference>
<gene>
    <name evidence="4" type="ORF">V8G54_024548</name>
</gene>
<dbReference type="PANTHER" id="PTHR31928">
    <property type="entry name" value="EXPRESSED PROTEIN"/>
    <property type="match status" value="1"/>
</dbReference>
<reference evidence="4 5" key="1">
    <citation type="journal article" date="2023" name="Life. Sci Alliance">
        <title>Evolutionary insights into 3D genome organization and epigenetic landscape of Vigna mungo.</title>
        <authorList>
            <person name="Junaid A."/>
            <person name="Singh B."/>
            <person name="Bhatia S."/>
        </authorList>
    </citation>
    <scope>NUCLEOTIDE SEQUENCE [LARGE SCALE GENOMIC DNA]</scope>
    <source>
        <strain evidence="4">Urdbean</strain>
    </source>
</reference>
<proteinExistence type="predicted"/>
<dbReference type="InterPro" id="IPR010341">
    <property type="entry name" value="DUF936_pln"/>
</dbReference>
<protein>
    <submittedName>
        <fullName evidence="4">Uncharacterized protein</fullName>
    </submittedName>
</protein>
<evidence type="ECO:0000313" key="5">
    <source>
        <dbReference type="Proteomes" id="UP001374535"/>
    </source>
</evidence>
<feature type="region of interest" description="Disordered" evidence="1">
    <location>
        <begin position="302"/>
        <end position="387"/>
    </location>
</feature>
<dbReference type="PANTHER" id="PTHR31928:SF14">
    <property type="entry name" value="DUF936 FAMILY PROTEIN"/>
    <property type="match status" value="1"/>
</dbReference>
<dbReference type="InterPro" id="IPR048297">
    <property type="entry name" value="DUF936_dom_pln"/>
</dbReference>
<feature type="compositionally biased region" description="Basic and acidic residues" evidence="1">
    <location>
        <begin position="302"/>
        <end position="323"/>
    </location>
</feature>
<dbReference type="AlphaFoldDB" id="A0AAQ3N757"/>
<feature type="compositionally biased region" description="Basic and acidic residues" evidence="1">
    <location>
        <begin position="337"/>
        <end position="355"/>
    </location>
</feature>
<feature type="domain" description="DUF6857" evidence="3">
    <location>
        <begin position="455"/>
        <end position="755"/>
    </location>
</feature>
<dbReference type="EMBL" id="CP144694">
    <property type="protein sequence ID" value="WVZ03742.1"/>
    <property type="molecule type" value="Genomic_DNA"/>
</dbReference>
<evidence type="ECO:0000256" key="1">
    <source>
        <dbReference type="SAM" id="MobiDB-lite"/>
    </source>
</evidence>
<dbReference type="InterPro" id="IPR049172">
    <property type="entry name" value="DUF6857_pln"/>
</dbReference>
<feature type="region of interest" description="Disordered" evidence="1">
    <location>
        <begin position="605"/>
        <end position="640"/>
    </location>
</feature>
<accession>A0AAQ3N757</accession>
<dbReference type="Pfam" id="PF21647">
    <property type="entry name" value="DUF6857"/>
    <property type="match status" value="1"/>
</dbReference>
<evidence type="ECO:0000259" key="3">
    <source>
        <dbReference type="Pfam" id="PF21647"/>
    </source>
</evidence>
<feature type="domain" description="DUF936" evidence="2">
    <location>
        <begin position="4"/>
        <end position="120"/>
    </location>
</feature>
<organism evidence="4 5">
    <name type="scientific">Vigna mungo</name>
    <name type="common">Black gram</name>
    <name type="synonym">Phaseolus mungo</name>
    <dbReference type="NCBI Taxonomy" id="3915"/>
    <lineage>
        <taxon>Eukaryota</taxon>
        <taxon>Viridiplantae</taxon>
        <taxon>Streptophyta</taxon>
        <taxon>Embryophyta</taxon>
        <taxon>Tracheophyta</taxon>
        <taxon>Spermatophyta</taxon>
        <taxon>Magnoliopsida</taxon>
        <taxon>eudicotyledons</taxon>
        <taxon>Gunneridae</taxon>
        <taxon>Pentapetalae</taxon>
        <taxon>rosids</taxon>
        <taxon>fabids</taxon>
        <taxon>Fabales</taxon>
        <taxon>Fabaceae</taxon>
        <taxon>Papilionoideae</taxon>
        <taxon>50 kb inversion clade</taxon>
        <taxon>NPAAA clade</taxon>
        <taxon>indigoferoid/millettioid clade</taxon>
        <taxon>Phaseoleae</taxon>
        <taxon>Vigna</taxon>
    </lineage>
</organism>
<keyword evidence="5" id="KW-1185">Reference proteome</keyword>